<dbReference type="Proteomes" id="UP000000379">
    <property type="component" value="Chromosome"/>
</dbReference>
<name>D7CUY8_TRURR</name>
<evidence type="ECO:0000313" key="4">
    <source>
        <dbReference type="EMBL" id="ADI15815.1"/>
    </source>
</evidence>
<evidence type="ECO:0000313" key="5">
    <source>
        <dbReference type="Proteomes" id="UP000000379"/>
    </source>
</evidence>
<keyword evidence="5" id="KW-1185">Reference proteome</keyword>
<dbReference type="AlphaFoldDB" id="D7CUY8"/>
<organism evidence="4 5">
    <name type="scientific">Truepera radiovictrix (strain DSM 17093 / CIP 108686 / LMG 22925 / RQ-24)</name>
    <dbReference type="NCBI Taxonomy" id="649638"/>
    <lineage>
        <taxon>Bacteria</taxon>
        <taxon>Thermotogati</taxon>
        <taxon>Deinococcota</taxon>
        <taxon>Deinococci</taxon>
        <taxon>Trueperales</taxon>
        <taxon>Trueperaceae</taxon>
        <taxon>Truepera</taxon>
    </lineage>
</organism>
<dbReference type="Gene3D" id="3.40.1620.10">
    <property type="entry name" value="YefM-like domain"/>
    <property type="match status" value="1"/>
</dbReference>
<evidence type="ECO:0000256" key="1">
    <source>
        <dbReference type="ARBA" id="ARBA00009981"/>
    </source>
</evidence>
<dbReference type="Pfam" id="PF02604">
    <property type="entry name" value="PhdYeFM_antitox"/>
    <property type="match status" value="1"/>
</dbReference>
<dbReference type="STRING" id="649638.Trad_2712"/>
<dbReference type="EMBL" id="CP002049">
    <property type="protein sequence ID" value="ADI15815.1"/>
    <property type="molecule type" value="Genomic_DNA"/>
</dbReference>
<comment type="function">
    <text evidence="2">Antitoxin component of a type II toxin-antitoxin (TA) system.</text>
</comment>
<comment type="similarity">
    <text evidence="1 2">Belongs to the phD/YefM antitoxin family.</text>
</comment>
<dbReference type="InterPro" id="IPR006442">
    <property type="entry name" value="Antitoxin_Phd/YefM"/>
</dbReference>
<feature type="region of interest" description="Disordered" evidence="3">
    <location>
        <begin position="31"/>
        <end position="59"/>
    </location>
</feature>
<sequence>MLEVTVAEAKAKLSEIIKRVEEGEQVTITRRGKPVARLSATQAPKKPLPSRAEFREKHGNIKTSAVEDLIAMREEYRY</sequence>
<dbReference type="RefSeq" id="WP_013179175.1">
    <property type="nucleotide sequence ID" value="NC_014221.1"/>
</dbReference>
<reference evidence="5" key="1">
    <citation type="submission" date="2010-05" db="EMBL/GenBank/DDBJ databases">
        <title>The complete genome of Truepera radiovictris DSM 17093.</title>
        <authorList>
            <consortium name="US DOE Joint Genome Institute (JGI-PGF)"/>
            <person name="Lucas S."/>
            <person name="Copeland A."/>
            <person name="Lapidus A."/>
            <person name="Glavina del Rio T."/>
            <person name="Dalin E."/>
            <person name="Tice H."/>
            <person name="Bruce D."/>
            <person name="Goodwin L."/>
            <person name="Pitluck S."/>
            <person name="Kyrpides N."/>
            <person name="Mavromatis K."/>
            <person name="Ovchinnikova G."/>
            <person name="Munk A.C."/>
            <person name="Detter J.C."/>
            <person name="Han C."/>
            <person name="Tapia R."/>
            <person name="Land M."/>
            <person name="Hauser L."/>
            <person name="Markowitz V."/>
            <person name="Cheng J.-F."/>
            <person name="Hugenholtz P."/>
            <person name="Woyke T."/>
            <person name="Wu D."/>
            <person name="Tindall B."/>
            <person name="Pomrenke H.G."/>
            <person name="Brambilla E."/>
            <person name="Klenk H.-P."/>
            <person name="Eisen J.A."/>
        </authorList>
    </citation>
    <scope>NUCLEOTIDE SEQUENCE [LARGE SCALE GENOMIC DNA]</scope>
    <source>
        <strain evidence="5">DSM 17093 / CIP 108686 / LMG 22925 / RQ-24</strain>
    </source>
</reference>
<protein>
    <recommendedName>
        <fullName evidence="2">Antitoxin</fullName>
    </recommendedName>
</protein>
<dbReference type="InterPro" id="IPR036165">
    <property type="entry name" value="YefM-like_sf"/>
</dbReference>
<gene>
    <name evidence="4" type="ordered locus">Trad_2712</name>
</gene>
<accession>D7CUY8</accession>
<evidence type="ECO:0000256" key="2">
    <source>
        <dbReference type="RuleBase" id="RU362080"/>
    </source>
</evidence>
<dbReference type="NCBIfam" id="TIGR01552">
    <property type="entry name" value="phd_fam"/>
    <property type="match status" value="1"/>
</dbReference>
<proteinExistence type="inferred from homology"/>
<dbReference type="InterPro" id="IPR051416">
    <property type="entry name" value="phD-YefM_TA_antitoxins"/>
</dbReference>
<dbReference type="KEGG" id="tra:Trad_2712"/>
<evidence type="ECO:0000256" key="3">
    <source>
        <dbReference type="SAM" id="MobiDB-lite"/>
    </source>
</evidence>
<reference evidence="4 5" key="2">
    <citation type="journal article" date="2011" name="Stand. Genomic Sci.">
        <title>Complete genome sequence of Truepera radiovictrix type strain (RQ-24).</title>
        <authorList>
            <person name="Ivanova N."/>
            <person name="Rohde C."/>
            <person name="Munk C."/>
            <person name="Nolan M."/>
            <person name="Lucas S."/>
            <person name="Del Rio T.G."/>
            <person name="Tice H."/>
            <person name="Deshpande S."/>
            <person name="Cheng J.F."/>
            <person name="Tapia R."/>
            <person name="Han C."/>
            <person name="Goodwin L."/>
            <person name="Pitluck S."/>
            <person name="Liolios K."/>
            <person name="Mavromatis K."/>
            <person name="Mikhailova N."/>
            <person name="Pati A."/>
            <person name="Chen A."/>
            <person name="Palaniappan K."/>
            <person name="Land M."/>
            <person name="Hauser L."/>
            <person name="Chang Y.J."/>
            <person name="Jeffries C.D."/>
            <person name="Brambilla E."/>
            <person name="Rohde M."/>
            <person name="Goker M."/>
            <person name="Tindall B.J."/>
            <person name="Woyke T."/>
            <person name="Bristow J."/>
            <person name="Eisen J.A."/>
            <person name="Markowitz V."/>
            <person name="Hugenholtz P."/>
            <person name="Kyrpides N.C."/>
            <person name="Klenk H.P."/>
            <person name="Lapidus A."/>
        </authorList>
    </citation>
    <scope>NUCLEOTIDE SEQUENCE [LARGE SCALE GENOMIC DNA]</scope>
    <source>
        <strain evidence="5">DSM 17093 / CIP 108686 / LMG 22925 / RQ-24</strain>
    </source>
</reference>
<dbReference type="OrthoDB" id="71688at2"/>
<dbReference type="eggNOG" id="COG4118">
    <property type="taxonomic scope" value="Bacteria"/>
</dbReference>
<dbReference type="PANTHER" id="PTHR35377">
    <property type="entry name" value="ANTITOXIN VAPB49-RELATED-RELATED"/>
    <property type="match status" value="1"/>
</dbReference>
<dbReference type="SUPFAM" id="SSF143120">
    <property type="entry name" value="YefM-like"/>
    <property type="match status" value="1"/>
</dbReference>
<dbReference type="HOGENOM" id="CLU_163140_7_1_0"/>